<proteinExistence type="predicted"/>
<dbReference type="Pfam" id="PF13335">
    <property type="entry name" value="Mg_chelatase_C"/>
    <property type="match status" value="1"/>
</dbReference>
<reference evidence="3 4" key="2">
    <citation type="journal article" date="2015" name="J. Bacteriol.">
        <title>Genomic, proteomic, and biochemical analysis of the organohalide respiratory pathway in Desulfitobacterium dehalogenans.</title>
        <authorList>
            <person name="Kruse T."/>
            <person name="van de Pas B.A."/>
            <person name="Atteia A."/>
            <person name="Krab K."/>
            <person name="Hagen W.R."/>
            <person name="Goodwin L."/>
            <person name="Chain P."/>
            <person name="Boeren S."/>
            <person name="Maphosa F."/>
            <person name="Schraa G."/>
            <person name="de Vos W.M."/>
            <person name="van der Oost J."/>
            <person name="Smidt H."/>
            <person name="Stams A.J."/>
        </authorList>
    </citation>
    <scope>NUCLEOTIDE SEQUENCE [LARGE SCALE GENOMIC DNA]</scope>
    <source>
        <strain evidence="4">ATCC 51507 / DSM 9161 / JW/IU-DC1</strain>
    </source>
</reference>
<dbReference type="AlphaFoldDB" id="I4AC24"/>
<name>I4AC24_DESDJ</name>
<dbReference type="InterPro" id="IPR000523">
    <property type="entry name" value="Mg_chelatse_chII-like_cat_dom"/>
</dbReference>
<evidence type="ECO:0000259" key="2">
    <source>
        <dbReference type="PROSITE" id="PS51736"/>
    </source>
</evidence>
<dbReference type="SMART" id="SM00857">
    <property type="entry name" value="Resolvase"/>
    <property type="match status" value="1"/>
</dbReference>
<dbReference type="EMBL" id="CP003348">
    <property type="protein sequence ID" value="AFM01509.1"/>
    <property type="molecule type" value="Genomic_DNA"/>
</dbReference>
<gene>
    <name evidence="3" type="ordered locus">Desde_3218</name>
</gene>
<dbReference type="Proteomes" id="UP000006053">
    <property type="component" value="Chromosome"/>
</dbReference>
<dbReference type="GO" id="GO:0000150">
    <property type="term" value="F:DNA strand exchange activity"/>
    <property type="evidence" value="ECO:0007669"/>
    <property type="project" value="InterPro"/>
</dbReference>
<dbReference type="Gene3D" id="3.90.1750.20">
    <property type="entry name" value="Putative Large Serine Recombinase, Chain B, Domain 2"/>
    <property type="match status" value="1"/>
</dbReference>
<dbReference type="InterPro" id="IPR036162">
    <property type="entry name" value="Resolvase-like_N_sf"/>
</dbReference>
<feature type="coiled-coil region" evidence="1">
    <location>
        <begin position="387"/>
        <end position="463"/>
    </location>
</feature>
<dbReference type="RefSeq" id="WP_014794989.1">
    <property type="nucleotide sequence ID" value="NC_018017.1"/>
</dbReference>
<evidence type="ECO:0000313" key="4">
    <source>
        <dbReference type="Proteomes" id="UP000006053"/>
    </source>
</evidence>
<dbReference type="InterPro" id="IPR025158">
    <property type="entry name" value="Mg_chelat-rel_C"/>
</dbReference>
<protein>
    <submittedName>
        <fullName evidence="3">Putative ATPase with chaperone activity</fullName>
    </submittedName>
</protein>
<dbReference type="STRING" id="756499.Desde_3218"/>
<dbReference type="PANTHER" id="PTHR30461">
    <property type="entry name" value="DNA-INVERTASE FROM LAMBDOID PROPHAGE"/>
    <property type="match status" value="1"/>
</dbReference>
<dbReference type="Pfam" id="PF07508">
    <property type="entry name" value="Recombinase"/>
    <property type="match status" value="1"/>
</dbReference>
<dbReference type="InterPro" id="IPR050639">
    <property type="entry name" value="SSR_resolvase"/>
</dbReference>
<dbReference type="InterPro" id="IPR025827">
    <property type="entry name" value="Zn_ribbon_recom_dom"/>
</dbReference>
<evidence type="ECO:0000313" key="3">
    <source>
        <dbReference type="EMBL" id="AFM01509.1"/>
    </source>
</evidence>
<dbReference type="PROSITE" id="PS51736">
    <property type="entry name" value="RECOMBINASES_3"/>
    <property type="match status" value="1"/>
</dbReference>
<organism evidence="3 4">
    <name type="scientific">Desulfitobacterium dehalogenans (strain ATCC 51507 / DSM 9161 / JW/IU-DC1)</name>
    <dbReference type="NCBI Taxonomy" id="756499"/>
    <lineage>
        <taxon>Bacteria</taxon>
        <taxon>Bacillati</taxon>
        <taxon>Bacillota</taxon>
        <taxon>Clostridia</taxon>
        <taxon>Eubacteriales</taxon>
        <taxon>Desulfitobacteriaceae</taxon>
        <taxon>Desulfitobacterium</taxon>
    </lineage>
</organism>
<keyword evidence="4" id="KW-1185">Reference proteome</keyword>
<dbReference type="Gene3D" id="3.40.50.300">
    <property type="entry name" value="P-loop containing nucleotide triphosphate hydrolases"/>
    <property type="match status" value="1"/>
</dbReference>
<dbReference type="GO" id="GO:0003677">
    <property type="term" value="F:DNA binding"/>
    <property type="evidence" value="ECO:0007669"/>
    <property type="project" value="InterPro"/>
</dbReference>
<dbReference type="SUPFAM" id="SSF52540">
    <property type="entry name" value="P-loop containing nucleoside triphosphate hydrolases"/>
    <property type="match status" value="1"/>
</dbReference>
<dbReference type="PANTHER" id="PTHR30461:SF23">
    <property type="entry name" value="DNA RECOMBINASE-RELATED"/>
    <property type="match status" value="1"/>
</dbReference>
<evidence type="ECO:0000256" key="1">
    <source>
        <dbReference type="SAM" id="Coils"/>
    </source>
</evidence>
<keyword evidence="1" id="KW-0175">Coiled coil</keyword>
<feature type="domain" description="Resolvase/invertase-type recombinase catalytic" evidence="2">
    <location>
        <begin position="11"/>
        <end position="159"/>
    </location>
</feature>
<dbReference type="SUPFAM" id="SSF53041">
    <property type="entry name" value="Resolvase-like"/>
    <property type="match status" value="1"/>
</dbReference>
<dbReference type="Pfam" id="PF13408">
    <property type="entry name" value="Zn_ribbon_recom"/>
    <property type="match status" value="1"/>
</dbReference>
<sequence length="697" mass="80216">MFGIAEINLDEVSAYGRVSSEDQAERGTIENQIDFGNKYCDLHGIKLEEWYLDDGVTGTIPLEERKDGKRLLEDAKAGKIKTLLIYKLDRLGRSARIILNSVYELEKHGVKIRSMTEPFDTSDPGGRFLLTILAGVADLERETILQRMWLGANRAAKNGKWLGGIVPYGYRVEDGYLALSNDPIPGFELSEVDVIILIYRLTIERRMNTYKIADYLNALGIPPSYTKDGRKVLKGKRKENTAGIWYPGRIRAILISSTYKGIHEYGRRSQKDREIITRKVPAIVTCEMFDQAAAVLEENRLEATRNKMRNYLLSGLIRCGSCSRTYTGTAYSGSKNKLTGYYRCHSKNMYHGPNEEKCTSKNVPQEWLENLVWSDIVYFVSNPDDLLNELETEIADDNSYVEQLNQEKDLLTKAINQKESEKQSILDLFRKKIITVEDVELQLQKINTESMQLNERLSQLNKYPDQQFTGEEKISKIQELLAYLKSRIHEDILWDEKREIVKMLVKRVIVETIHEDKSPTATIYIEYSFQHSDQHSESHGCPCGWYGDPKRACICTPRQISHYRNRISGPLLDRFDLHIEVPRVEFDELHRYSESETSADVQNRVLKARRRQWARLGESRTNAEMSAGETSTFCSLDSAGEQLLRNVFDRQHLSARSHDRILRVARTIADLDSKENIFPLHLAEALQYRTLDRPTAY</sequence>
<dbReference type="Gene3D" id="3.40.50.1390">
    <property type="entry name" value="Resolvase, N-terminal catalytic domain"/>
    <property type="match status" value="1"/>
</dbReference>
<dbReference type="CDD" id="cd00338">
    <property type="entry name" value="Ser_Recombinase"/>
    <property type="match status" value="1"/>
</dbReference>
<dbReference type="InterPro" id="IPR006119">
    <property type="entry name" value="Resolv_N"/>
</dbReference>
<dbReference type="Pfam" id="PF01078">
    <property type="entry name" value="Mg_chelatase"/>
    <property type="match status" value="1"/>
</dbReference>
<dbReference type="eggNOG" id="COG0606">
    <property type="taxonomic scope" value="Bacteria"/>
</dbReference>
<dbReference type="eggNOG" id="COG1961">
    <property type="taxonomic scope" value="Bacteria"/>
</dbReference>
<dbReference type="KEGG" id="ddh:Desde_3218"/>
<dbReference type="Pfam" id="PF00239">
    <property type="entry name" value="Resolvase"/>
    <property type="match status" value="1"/>
</dbReference>
<accession>I4AC24</accession>
<reference evidence="4" key="1">
    <citation type="submission" date="2012-06" db="EMBL/GenBank/DDBJ databases">
        <title>Complete sequence of Desulfitobacterium dehalogenans ATCC 51507.</title>
        <authorList>
            <person name="Lucas S."/>
            <person name="Han J."/>
            <person name="Lapidus A."/>
            <person name="Cheng J.-F."/>
            <person name="Goodwin L."/>
            <person name="Pitluck S."/>
            <person name="Peters L."/>
            <person name="Ovchinnikova G."/>
            <person name="Teshima H."/>
            <person name="Detter J.C."/>
            <person name="Han C."/>
            <person name="Tapia R."/>
            <person name="Land M."/>
            <person name="Hauser L."/>
            <person name="Kyrpides N."/>
            <person name="Ivanova N."/>
            <person name="Pagani I."/>
            <person name="Kruse T."/>
            <person name="de Vos W.M."/>
            <person name="Smidt H."/>
            <person name="Woyke T."/>
        </authorList>
    </citation>
    <scope>NUCLEOTIDE SEQUENCE [LARGE SCALE GENOMIC DNA]</scope>
    <source>
        <strain evidence="4">ATCC 51507 / DSM 9161 / JW/IU-DC1</strain>
    </source>
</reference>
<dbReference type="InterPro" id="IPR027417">
    <property type="entry name" value="P-loop_NTPase"/>
</dbReference>
<dbReference type="InterPro" id="IPR038109">
    <property type="entry name" value="DNA_bind_recomb_sf"/>
</dbReference>
<dbReference type="GO" id="GO:0005524">
    <property type="term" value="F:ATP binding"/>
    <property type="evidence" value="ECO:0007669"/>
    <property type="project" value="InterPro"/>
</dbReference>
<dbReference type="InterPro" id="IPR011109">
    <property type="entry name" value="DNA_bind_recombinase_dom"/>
</dbReference>
<dbReference type="HOGENOM" id="CLU_010686_18_3_9"/>